<accession>A0ABZ2XD62</accession>
<dbReference type="EMBL" id="CP151406">
    <property type="protein sequence ID" value="WZJ20576.1"/>
    <property type="molecule type" value="Genomic_DNA"/>
</dbReference>
<evidence type="ECO:0000313" key="2">
    <source>
        <dbReference type="Proteomes" id="UP001479520"/>
    </source>
</evidence>
<proteinExistence type="predicted"/>
<evidence type="ECO:0000313" key="1">
    <source>
        <dbReference type="EMBL" id="WZJ20576.1"/>
    </source>
</evidence>
<reference evidence="1 2" key="1">
    <citation type="submission" date="2024-04" db="EMBL/GenBank/DDBJ databases">
        <title>Dissimilatory iodate-reducing microorganisms contribute to the enrichment of iodine in groundwater.</title>
        <authorList>
            <person name="Jiang Z."/>
        </authorList>
    </citation>
    <scope>NUCLEOTIDE SEQUENCE [LARGE SCALE GENOMIC DNA]</scope>
    <source>
        <strain evidence="1 2">NCP973</strain>
    </source>
</reference>
<name>A0ABZ2XD62_9RHOO</name>
<protein>
    <submittedName>
        <fullName evidence="1">Uncharacterized protein</fullName>
    </submittedName>
</protein>
<dbReference type="RefSeq" id="WP_341743250.1">
    <property type="nucleotide sequence ID" value="NZ_CP151406.1"/>
</dbReference>
<dbReference type="Proteomes" id="UP001479520">
    <property type="component" value="Chromosome"/>
</dbReference>
<gene>
    <name evidence="1" type="ORF">AADV58_11490</name>
</gene>
<keyword evidence="2" id="KW-1185">Reference proteome</keyword>
<sequence length="77" mass="8591">MQTAELFELRSPSLAVLLQAETTIGQARTPRQIAAAAQELHGRAPDADVILAAWRQSLRLPLEEQREVIERLDDMLA</sequence>
<organism evidence="1 2">
    <name type="scientific">Azonexus hydrophilus</name>
    <dbReference type="NCBI Taxonomy" id="418702"/>
    <lineage>
        <taxon>Bacteria</taxon>
        <taxon>Pseudomonadati</taxon>
        <taxon>Pseudomonadota</taxon>
        <taxon>Betaproteobacteria</taxon>
        <taxon>Rhodocyclales</taxon>
        <taxon>Azonexaceae</taxon>
        <taxon>Azonexus</taxon>
    </lineage>
</organism>